<evidence type="ECO:0000256" key="3">
    <source>
        <dbReference type="ARBA" id="ARBA00023163"/>
    </source>
</evidence>
<dbReference type="RefSeq" id="WP_345204681.1">
    <property type="nucleotide sequence ID" value="NZ_BAABGM010000011.1"/>
</dbReference>
<dbReference type="PROSITE" id="PS50949">
    <property type="entry name" value="HTH_GNTR"/>
    <property type="match status" value="1"/>
</dbReference>
<protein>
    <submittedName>
        <fullName evidence="5">GntR family transcriptional regulator</fullName>
    </submittedName>
</protein>
<dbReference type="InterPro" id="IPR000524">
    <property type="entry name" value="Tscrpt_reg_HTH_GntR"/>
</dbReference>
<dbReference type="Proteomes" id="UP001500945">
    <property type="component" value="Unassembled WGS sequence"/>
</dbReference>
<dbReference type="Gene3D" id="1.20.120.530">
    <property type="entry name" value="GntR ligand-binding domain-like"/>
    <property type="match status" value="1"/>
</dbReference>
<evidence type="ECO:0000259" key="4">
    <source>
        <dbReference type="PROSITE" id="PS50949"/>
    </source>
</evidence>
<dbReference type="SMART" id="SM00345">
    <property type="entry name" value="HTH_GNTR"/>
    <property type="match status" value="1"/>
</dbReference>
<accession>A0ABP8KDV6</accession>
<dbReference type="InterPro" id="IPR011711">
    <property type="entry name" value="GntR_C"/>
</dbReference>
<dbReference type="CDD" id="cd07377">
    <property type="entry name" value="WHTH_GntR"/>
    <property type="match status" value="1"/>
</dbReference>
<dbReference type="Gene3D" id="1.10.10.10">
    <property type="entry name" value="Winged helix-like DNA-binding domain superfamily/Winged helix DNA-binding domain"/>
    <property type="match status" value="1"/>
</dbReference>
<comment type="caution">
    <text evidence="5">The sequence shown here is derived from an EMBL/GenBank/DDBJ whole genome shotgun (WGS) entry which is preliminary data.</text>
</comment>
<dbReference type="SUPFAM" id="SSF48008">
    <property type="entry name" value="GntR ligand-binding domain-like"/>
    <property type="match status" value="1"/>
</dbReference>
<dbReference type="EMBL" id="BAABGM010000011">
    <property type="protein sequence ID" value="GAA4404501.1"/>
    <property type="molecule type" value="Genomic_DNA"/>
</dbReference>
<evidence type="ECO:0000313" key="5">
    <source>
        <dbReference type="EMBL" id="GAA4404501.1"/>
    </source>
</evidence>
<evidence type="ECO:0000256" key="2">
    <source>
        <dbReference type="ARBA" id="ARBA00023125"/>
    </source>
</evidence>
<dbReference type="SUPFAM" id="SSF46785">
    <property type="entry name" value="Winged helix' DNA-binding domain"/>
    <property type="match status" value="1"/>
</dbReference>
<dbReference type="PANTHER" id="PTHR43537:SF45">
    <property type="entry name" value="GNTR FAMILY REGULATORY PROTEIN"/>
    <property type="match status" value="1"/>
</dbReference>
<dbReference type="InterPro" id="IPR036388">
    <property type="entry name" value="WH-like_DNA-bd_sf"/>
</dbReference>
<keyword evidence="1" id="KW-0805">Transcription regulation</keyword>
<keyword evidence="6" id="KW-1185">Reference proteome</keyword>
<keyword evidence="3" id="KW-0804">Transcription</keyword>
<name>A0ABP8KDV6_9MICO</name>
<dbReference type="PANTHER" id="PTHR43537">
    <property type="entry name" value="TRANSCRIPTIONAL REGULATOR, GNTR FAMILY"/>
    <property type="match status" value="1"/>
</dbReference>
<dbReference type="Pfam" id="PF07729">
    <property type="entry name" value="FCD"/>
    <property type="match status" value="1"/>
</dbReference>
<organism evidence="5 6">
    <name type="scientific">Fodinibacter luteus</name>
    <dbReference type="NCBI Taxonomy" id="552064"/>
    <lineage>
        <taxon>Bacteria</taxon>
        <taxon>Bacillati</taxon>
        <taxon>Actinomycetota</taxon>
        <taxon>Actinomycetes</taxon>
        <taxon>Micrococcales</taxon>
        <taxon>Intrasporangiaceae</taxon>
        <taxon>Fodinibacter (ex Wang et al. 2009)</taxon>
    </lineage>
</organism>
<evidence type="ECO:0000313" key="6">
    <source>
        <dbReference type="Proteomes" id="UP001500945"/>
    </source>
</evidence>
<feature type="domain" description="HTH gntR-type" evidence="4">
    <location>
        <begin position="20"/>
        <end position="87"/>
    </location>
</feature>
<dbReference type="InterPro" id="IPR008920">
    <property type="entry name" value="TF_FadR/GntR_C"/>
</dbReference>
<keyword evidence="2" id="KW-0238">DNA-binding</keyword>
<gene>
    <name evidence="5" type="ORF">GCM10023168_17240</name>
</gene>
<dbReference type="SMART" id="SM00895">
    <property type="entry name" value="FCD"/>
    <property type="match status" value="1"/>
</dbReference>
<dbReference type="InterPro" id="IPR036390">
    <property type="entry name" value="WH_DNA-bd_sf"/>
</dbReference>
<proteinExistence type="predicted"/>
<sequence>MPNHVLAAALRNVPAATVQPSAAERVAAVLREQIVDGALRSGTRLTEETIGTALGFSRNTIREAFALLLAERLAVREPNRGVFVATPTAADVRDLYATRRLVEPAAVEHGPAFSDDVVRRLRSVVDAGHAALGRGDAAGVAQANQEFHRALARISGSRHVDQLMEGVLAEMRLVFHQVADDAGFHEPYLERNEAIVELLERCDRPGAAALLRDYLEDAEAHLVRAVRGTGVG</sequence>
<dbReference type="Pfam" id="PF00392">
    <property type="entry name" value="GntR"/>
    <property type="match status" value="1"/>
</dbReference>
<reference evidence="6" key="1">
    <citation type="journal article" date="2019" name="Int. J. Syst. Evol. Microbiol.">
        <title>The Global Catalogue of Microorganisms (GCM) 10K type strain sequencing project: providing services to taxonomists for standard genome sequencing and annotation.</title>
        <authorList>
            <consortium name="The Broad Institute Genomics Platform"/>
            <consortium name="The Broad Institute Genome Sequencing Center for Infectious Disease"/>
            <person name="Wu L."/>
            <person name="Ma J."/>
        </authorList>
    </citation>
    <scope>NUCLEOTIDE SEQUENCE [LARGE SCALE GENOMIC DNA]</scope>
    <source>
        <strain evidence="6">JCM 17809</strain>
    </source>
</reference>
<evidence type="ECO:0000256" key="1">
    <source>
        <dbReference type="ARBA" id="ARBA00023015"/>
    </source>
</evidence>